<dbReference type="GO" id="GO:0006508">
    <property type="term" value="P:proteolysis"/>
    <property type="evidence" value="ECO:0007669"/>
    <property type="project" value="UniProtKB-KW"/>
</dbReference>
<keyword evidence="6" id="KW-0732">Signal</keyword>
<proteinExistence type="inferred from homology"/>
<protein>
    <submittedName>
        <fullName evidence="8">Subtilisin-like serine protease</fullName>
    </submittedName>
</protein>
<dbReference type="GO" id="GO:0004252">
    <property type="term" value="F:serine-type endopeptidase activity"/>
    <property type="evidence" value="ECO:0007669"/>
    <property type="project" value="UniProtKB-UniRule"/>
</dbReference>
<gene>
    <name evidence="8" type="ordered locus">Deipe_0156</name>
</gene>
<evidence type="ECO:0000256" key="1">
    <source>
        <dbReference type="ARBA" id="ARBA00011073"/>
    </source>
</evidence>
<keyword evidence="4 5" id="KW-0720">Serine protease</keyword>
<dbReference type="Gene3D" id="3.40.50.200">
    <property type="entry name" value="Peptidase S8/S53 domain"/>
    <property type="match status" value="1"/>
</dbReference>
<accession>K9ZYC7</accession>
<evidence type="ECO:0000256" key="3">
    <source>
        <dbReference type="ARBA" id="ARBA00022801"/>
    </source>
</evidence>
<name>K9ZYC7_DEIPD</name>
<evidence type="ECO:0000313" key="9">
    <source>
        <dbReference type="Proteomes" id="UP000010467"/>
    </source>
</evidence>
<dbReference type="SUPFAM" id="SSF52743">
    <property type="entry name" value="Subtilisin-like"/>
    <property type="match status" value="1"/>
</dbReference>
<feature type="domain" description="Peptidase S8/S53" evidence="7">
    <location>
        <begin position="67"/>
        <end position="328"/>
    </location>
</feature>
<dbReference type="STRING" id="937777.Deipe_0156"/>
<dbReference type="EMBL" id="CP003382">
    <property type="protein sequence ID" value="AFZ65760.1"/>
    <property type="molecule type" value="Genomic_DNA"/>
</dbReference>
<feature type="active site" description="Charge relay system" evidence="5">
    <location>
        <position position="290"/>
    </location>
</feature>
<dbReference type="PROSITE" id="PS51892">
    <property type="entry name" value="SUBTILASE"/>
    <property type="match status" value="1"/>
</dbReference>
<evidence type="ECO:0000256" key="4">
    <source>
        <dbReference type="ARBA" id="ARBA00022825"/>
    </source>
</evidence>
<dbReference type="RefSeq" id="WP_015234071.1">
    <property type="nucleotide sequence ID" value="NC_019793.1"/>
</dbReference>
<dbReference type="eggNOG" id="COG1404">
    <property type="taxonomic scope" value="Bacteria"/>
</dbReference>
<evidence type="ECO:0000256" key="2">
    <source>
        <dbReference type="ARBA" id="ARBA00022670"/>
    </source>
</evidence>
<dbReference type="InterPro" id="IPR036852">
    <property type="entry name" value="Peptidase_S8/S53_dom_sf"/>
</dbReference>
<dbReference type="InterPro" id="IPR050131">
    <property type="entry name" value="Peptidase_S8_subtilisin-like"/>
</dbReference>
<feature type="active site" description="Charge relay system" evidence="5">
    <location>
        <position position="73"/>
    </location>
</feature>
<dbReference type="PATRIC" id="fig|937777.3.peg.166"/>
<comment type="similarity">
    <text evidence="1 5">Belongs to the peptidase S8 family.</text>
</comment>
<dbReference type="InterPro" id="IPR015500">
    <property type="entry name" value="Peptidase_S8_subtilisin-rel"/>
</dbReference>
<dbReference type="Proteomes" id="UP000010467">
    <property type="component" value="Chromosome"/>
</dbReference>
<dbReference type="AlphaFoldDB" id="K9ZYC7"/>
<evidence type="ECO:0000256" key="6">
    <source>
        <dbReference type="SAM" id="SignalP"/>
    </source>
</evidence>
<evidence type="ECO:0000313" key="8">
    <source>
        <dbReference type="EMBL" id="AFZ65760.1"/>
    </source>
</evidence>
<dbReference type="HOGENOM" id="CLU_629656_0_0_0"/>
<reference evidence="9" key="1">
    <citation type="submission" date="2012-03" db="EMBL/GenBank/DDBJ databases">
        <title>Complete sequence of chromosome of Deinococcus peraridilitoris DSM 19664.</title>
        <authorList>
            <person name="Lucas S."/>
            <person name="Copeland A."/>
            <person name="Lapidus A."/>
            <person name="Glavina del Rio T."/>
            <person name="Dalin E."/>
            <person name="Tice H."/>
            <person name="Bruce D."/>
            <person name="Goodwin L."/>
            <person name="Pitluck S."/>
            <person name="Peters L."/>
            <person name="Mikhailova N."/>
            <person name="Lu M."/>
            <person name="Kyrpides N."/>
            <person name="Mavromatis K."/>
            <person name="Ivanova N."/>
            <person name="Brettin T."/>
            <person name="Detter J.C."/>
            <person name="Han C."/>
            <person name="Larimer F."/>
            <person name="Land M."/>
            <person name="Hauser L."/>
            <person name="Markowitz V."/>
            <person name="Cheng J.-F."/>
            <person name="Hugenholtz P."/>
            <person name="Woyke T."/>
            <person name="Wu D."/>
            <person name="Pukall R."/>
            <person name="Steenblock K."/>
            <person name="Brambilla E."/>
            <person name="Klenk H.-P."/>
            <person name="Eisen J.A."/>
        </authorList>
    </citation>
    <scope>NUCLEOTIDE SEQUENCE [LARGE SCALE GENOMIC DNA]</scope>
    <source>
        <strain evidence="9">DSM 19664 / LMG 22246 / CIP 109416 / KR-200</strain>
    </source>
</reference>
<sequence length="360" mass="37206">MRRFLLSLLLLCPGPAAAIRIQPLSPPAAPTAAGVAYRPRDPLYAQQWNLSAIRMQDAWQLSRGALVTVAVLDTGFASLPDLAGRVVNGYDFVSDVSVSGDGDGRDADARDGGETAYHASMVASLIASAHDASGLAGVNPRARIVHLRVADIHGHVRVEDLVDAMRWAVGLPVAGTPRNPSPARVLNLSLFADFIPLDRCDPRVQQVLDEVAARGVIVVAGAGNDDADAAGYTPAGCRNVITVTGTGREGRRAPYANWGRSVTLAAPGGGAAEPITVFTANGAARHTGTSLAAPLVSGVVSLMLGLNTRLTPNDVSALLQRSAGAFPGRSCDRAAAKTCGAGMLNAAAALEAARSFRRSP</sequence>
<keyword evidence="2 5" id="KW-0645">Protease</keyword>
<dbReference type="KEGG" id="dpd:Deipe_0156"/>
<dbReference type="InterPro" id="IPR000209">
    <property type="entry name" value="Peptidase_S8/S53_dom"/>
</dbReference>
<keyword evidence="9" id="KW-1185">Reference proteome</keyword>
<feature type="chain" id="PRO_5003939003" evidence="6">
    <location>
        <begin position="19"/>
        <end position="360"/>
    </location>
</feature>
<organism evidence="8 9">
    <name type="scientific">Deinococcus peraridilitoris (strain DSM 19664 / LMG 22246 / CIP 109416 / KR-200)</name>
    <dbReference type="NCBI Taxonomy" id="937777"/>
    <lineage>
        <taxon>Bacteria</taxon>
        <taxon>Thermotogati</taxon>
        <taxon>Deinococcota</taxon>
        <taxon>Deinococci</taxon>
        <taxon>Deinococcales</taxon>
        <taxon>Deinococcaceae</taxon>
        <taxon>Deinococcus</taxon>
    </lineage>
</organism>
<dbReference type="Pfam" id="PF00082">
    <property type="entry name" value="Peptidase_S8"/>
    <property type="match status" value="1"/>
</dbReference>
<dbReference type="PANTHER" id="PTHR43806:SF11">
    <property type="entry name" value="CEREVISIN-RELATED"/>
    <property type="match status" value="1"/>
</dbReference>
<dbReference type="PRINTS" id="PR00723">
    <property type="entry name" value="SUBTILISIN"/>
</dbReference>
<dbReference type="PROSITE" id="PS00138">
    <property type="entry name" value="SUBTILASE_SER"/>
    <property type="match status" value="1"/>
</dbReference>
<dbReference type="PANTHER" id="PTHR43806">
    <property type="entry name" value="PEPTIDASE S8"/>
    <property type="match status" value="1"/>
</dbReference>
<feature type="signal peptide" evidence="6">
    <location>
        <begin position="1"/>
        <end position="18"/>
    </location>
</feature>
<feature type="active site" description="Charge relay system" evidence="5">
    <location>
        <position position="118"/>
    </location>
</feature>
<evidence type="ECO:0000256" key="5">
    <source>
        <dbReference type="PROSITE-ProRule" id="PRU01240"/>
    </source>
</evidence>
<keyword evidence="3 5" id="KW-0378">Hydrolase</keyword>
<evidence type="ECO:0000259" key="7">
    <source>
        <dbReference type="Pfam" id="PF00082"/>
    </source>
</evidence>
<dbReference type="InterPro" id="IPR023828">
    <property type="entry name" value="Peptidase_S8_Ser-AS"/>
</dbReference>